<sequence>MKSFLLSCLAVASISLSAQAHEIWIERDGSGPVHIFFGEPAQDALDHGEDEIKRVVKPNVFGTAGKAGPLQRGTEFLTAPLAGSGDAWLSDDSVFEPWKGEAGGFETVSYYARVGRTTPAAKLDFELVPTAANSNALTVLYRNKPLPKVDVTVIDPQKWQKTLTSDAKGQVTLPTLRAGRHILVATNKEPVKREIAGKQVSMVHHISTLTFLAE</sequence>
<dbReference type="Proteomes" id="UP000028012">
    <property type="component" value="Unassembled WGS sequence"/>
</dbReference>
<gene>
    <name evidence="1" type="ORF">GW15_0201170</name>
</gene>
<dbReference type="EMBL" id="JPHD02000010">
    <property type="protein sequence ID" value="KGE53593.1"/>
    <property type="molecule type" value="Genomic_DNA"/>
</dbReference>
<evidence type="ECO:0000313" key="2">
    <source>
        <dbReference type="Proteomes" id="UP000028012"/>
    </source>
</evidence>
<dbReference type="eggNOG" id="COG5266">
    <property type="taxonomic scope" value="Bacteria"/>
</dbReference>
<comment type="caution">
    <text evidence="1">The sequence shown here is derived from an EMBL/GenBank/DDBJ whole genome shotgun (WGS) entry which is preliminary data.</text>
</comment>
<protein>
    <submittedName>
        <fullName evidence="1">Uncharacterized protein</fullName>
    </submittedName>
</protein>
<name>A0A098Q3W9_9XANT</name>
<evidence type="ECO:0000313" key="1">
    <source>
        <dbReference type="EMBL" id="KGE53593.1"/>
    </source>
</evidence>
<dbReference type="RefSeq" id="WP_042821020.1">
    <property type="nucleotide sequence ID" value="NZ_CP053649.1"/>
</dbReference>
<organism evidence="1 2">
    <name type="scientific">Xanthomonas axonopodis pv. vasculorum</name>
    <dbReference type="NCBI Taxonomy" id="325777"/>
    <lineage>
        <taxon>Bacteria</taxon>
        <taxon>Pseudomonadati</taxon>
        <taxon>Pseudomonadota</taxon>
        <taxon>Gammaproteobacteria</taxon>
        <taxon>Lysobacterales</taxon>
        <taxon>Lysobacteraceae</taxon>
        <taxon>Xanthomonas</taxon>
    </lineage>
</organism>
<dbReference type="SUPFAM" id="SSF49478">
    <property type="entry name" value="Cna protein B-type domain"/>
    <property type="match status" value="1"/>
</dbReference>
<accession>A0A098Q3W9</accession>
<dbReference type="STRING" id="325777.GW15_0201170"/>
<dbReference type="HOGENOM" id="CLU_093838_0_0_6"/>
<reference evidence="1 2" key="1">
    <citation type="submission" date="2014-09" db="EMBL/GenBank/DDBJ databases">
        <title>A draft genome sequence for Xanthomonas axonopodis pv. vasculorum NCPPB 900.</title>
        <authorList>
            <person name="Harrison J."/>
            <person name="Studholme D.J."/>
        </authorList>
    </citation>
    <scope>NUCLEOTIDE SEQUENCE [LARGE SCALE GENOMIC DNA]</scope>
    <source>
        <strain evidence="1 2">NCPPB 900</strain>
    </source>
</reference>
<dbReference type="GeneID" id="58005060"/>
<dbReference type="AlphaFoldDB" id="A0A098Q3W9"/>
<proteinExistence type="predicted"/>